<evidence type="ECO:0000313" key="2">
    <source>
        <dbReference type="EMBL" id="PKD42576.1"/>
    </source>
</evidence>
<organism evidence="2 3">
    <name type="scientific">Rhodohalobacter barkolensis</name>
    <dbReference type="NCBI Taxonomy" id="2053187"/>
    <lineage>
        <taxon>Bacteria</taxon>
        <taxon>Pseudomonadati</taxon>
        <taxon>Balneolota</taxon>
        <taxon>Balneolia</taxon>
        <taxon>Balneolales</taxon>
        <taxon>Balneolaceae</taxon>
        <taxon>Rhodohalobacter</taxon>
    </lineage>
</organism>
<dbReference type="GO" id="GO:0006508">
    <property type="term" value="P:proteolysis"/>
    <property type="evidence" value="ECO:0007669"/>
    <property type="project" value="InterPro"/>
</dbReference>
<feature type="domain" description="Peptidase M28" evidence="1">
    <location>
        <begin position="106"/>
        <end position="301"/>
    </location>
</feature>
<protein>
    <submittedName>
        <fullName evidence="2">Peptidase M20</fullName>
    </submittedName>
</protein>
<reference evidence="2 3" key="1">
    <citation type="submission" date="2017-11" db="EMBL/GenBank/DDBJ databases">
        <title>Rhodohalobacter 15182 sp. nov., isolated from a salt lake.</title>
        <authorList>
            <person name="Han S."/>
        </authorList>
    </citation>
    <scope>NUCLEOTIDE SEQUENCE [LARGE SCALE GENOMIC DNA]</scope>
    <source>
        <strain evidence="2 3">15182</strain>
    </source>
</reference>
<dbReference type="PROSITE" id="PS51257">
    <property type="entry name" value="PROKAR_LIPOPROTEIN"/>
    <property type="match status" value="1"/>
</dbReference>
<dbReference type="EMBL" id="PISP01000006">
    <property type="protein sequence ID" value="PKD42576.1"/>
    <property type="molecule type" value="Genomic_DNA"/>
</dbReference>
<dbReference type="GO" id="GO:0008235">
    <property type="term" value="F:metalloexopeptidase activity"/>
    <property type="evidence" value="ECO:0007669"/>
    <property type="project" value="InterPro"/>
</dbReference>
<dbReference type="OrthoDB" id="9778250at2"/>
<evidence type="ECO:0000313" key="3">
    <source>
        <dbReference type="Proteomes" id="UP000233398"/>
    </source>
</evidence>
<dbReference type="InterPro" id="IPR045175">
    <property type="entry name" value="M28_fam"/>
</dbReference>
<dbReference type="AlphaFoldDB" id="A0A2N0VEF2"/>
<evidence type="ECO:0000259" key="1">
    <source>
        <dbReference type="Pfam" id="PF04389"/>
    </source>
</evidence>
<name>A0A2N0VEF2_9BACT</name>
<dbReference type="Proteomes" id="UP000233398">
    <property type="component" value="Unassembled WGS sequence"/>
</dbReference>
<comment type="caution">
    <text evidence="2">The sequence shown here is derived from an EMBL/GenBank/DDBJ whole genome shotgun (WGS) entry which is preliminary data.</text>
</comment>
<dbReference type="Pfam" id="PF04389">
    <property type="entry name" value="Peptidase_M28"/>
    <property type="match status" value="1"/>
</dbReference>
<sequence>MNRPYQNFRYLLPVLLLAFLGACNQIEEEPEPYSIVDTEQVLADLEYLASDELEGRKTNTEGNRMAQEYIEERFEDLGLKMFGDSYRHLFDHSSPRSEEEFVDAVNLIAYVEGSTNPDRYIVVTAHYDHLGVREDEIYNGADDNASGTGGLMAAARHFTNVEPENSIIFIALDAEEQGLGGARYFVDNPVVPLDQIVMNVNMDMISNNFENELYAVGTYHYPFLKPMIAESTADAPINVLFGYDSDEWPQDWTMSSDHGPFHAKGIPFVYFGVEDHPHYHAPTDTYENTNPDFYLMAVETIIGVLEDLDTQLDDVVEASEEMEAEPAE</sequence>
<dbReference type="PANTHER" id="PTHR12147">
    <property type="entry name" value="METALLOPEPTIDASE M28 FAMILY MEMBER"/>
    <property type="match status" value="1"/>
</dbReference>
<dbReference type="InterPro" id="IPR007484">
    <property type="entry name" value="Peptidase_M28"/>
</dbReference>
<dbReference type="SUPFAM" id="SSF53187">
    <property type="entry name" value="Zn-dependent exopeptidases"/>
    <property type="match status" value="1"/>
</dbReference>
<dbReference type="PANTHER" id="PTHR12147:SF26">
    <property type="entry name" value="PEPTIDASE M28 DOMAIN-CONTAINING PROTEIN"/>
    <property type="match status" value="1"/>
</dbReference>
<dbReference type="Gene3D" id="3.40.630.10">
    <property type="entry name" value="Zn peptidases"/>
    <property type="match status" value="1"/>
</dbReference>
<gene>
    <name evidence="2" type="ORF">CWD77_14290</name>
</gene>
<accession>A0A2N0VEF2</accession>
<dbReference type="RefSeq" id="WP_101074268.1">
    <property type="nucleotide sequence ID" value="NZ_PISP01000006.1"/>
</dbReference>
<keyword evidence="3" id="KW-1185">Reference proteome</keyword>
<proteinExistence type="predicted"/>